<accession>A0A8H3QX13</accession>
<protein>
    <submittedName>
        <fullName evidence="1">Uncharacterized protein</fullName>
    </submittedName>
</protein>
<sequence>MTKKNQNRESINSSLNHSAAIWKQEHITLATNLLANLNEIKFITKNIKQLSANVPDGVEENANCNNLNQEKDSKKKSIINGALNFVYYIRDYWRGDLAIGWCIYGRIIAADLLQVSLDQIPKSNNQLKSFNSELKVHQLQKYQNNGHLLRFNVLSVDLINSITPNIFLVVQLTYYTPDSNRDKAAEHASTNFEPKTYIIQLLPNVTCQCMDFLSRGGAYKHLRASVIWINWLRLQPPIPKILQRS</sequence>
<gene>
    <name evidence="1" type="ORF">RCL2_002197300</name>
</gene>
<evidence type="ECO:0000313" key="2">
    <source>
        <dbReference type="Proteomes" id="UP000615446"/>
    </source>
</evidence>
<organism evidence="1 2">
    <name type="scientific">Rhizophagus clarus</name>
    <dbReference type="NCBI Taxonomy" id="94130"/>
    <lineage>
        <taxon>Eukaryota</taxon>
        <taxon>Fungi</taxon>
        <taxon>Fungi incertae sedis</taxon>
        <taxon>Mucoromycota</taxon>
        <taxon>Glomeromycotina</taxon>
        <taxon>Glomeromycetes</taxon>
        <taxon>Glomerales</taxon>
        <taxon>Glomeraceae</taxon>
        <taxon>Rhizophagus</taxon>
    </lineage>
</organism>
<proteinExistence type="predicted"/>
<dbReference type="AlphaFoldDB" id="A0A8H3QX13"/>
<dbReference type="Proteomes" id="UP000615446">
    <property type="component" value="Unassembled WGS sequence"/>
</dbReference>
<evidence type="ECO:0000313" key="1">
    <source>
        <dbReference type="EMBL" id="GES95298.1"/>
    </source>
</evidence>
<dbReference type="OrthoDB" id="2448523at2759"/>
<comment type="caution">
    <text evidence="1">The sequence shown here is derived from an EMBL/GenBank/DDBJ whole genome shotgun (WGS) entry which is preliminary data.</text>
</comment>
<reference evidence="1" key="1">
    <citation type="submission" date="2019-10" db="EMBL/GenBank/DDBJ databases">
        <title>Conservation and host-specific expression of non-tandemly repeated heterogenous ribosome RNA gene in arbuscular mycorrhizal fungi.</title>
        <authorList>
            <person name="Maeda T."/>
            <person name="Kobayashi Y."/>
            <person name="Nakagawa T."/>
            <person name="Ezawa T."/>
            <person name="Yamaguchi K."/>
            <person name="Bino T."/>
            <person name="Nishimoto Y."/>
            <person name="Shigenobu S."/>
            <person name="Kawaguchi M."/>
        </authorList>
    </citation>
    <scope>NUCLEOTIDE SEQUENCE</scope>
    <source>
        <strain evidence="1">HR1</strain>
    </source>
</reference>
<name>A0A8H3QX13_9GLOM</name>
<dbReference type="EMBL" id="BLAL01000242">
    <property type="protein sequence ID" value="GES95298.1"/>
    <property type="molecule type" value="Genomic_DNA"/>
</dbReference>